<name>A0A2P2NLN2_RHIMU</name>
<dbReference type="EMBL" id="GGEC01062826">
    <property type="protein sequence ID" value="MBX43310.1"/>
    <property type="molecule type" value="Transcribed_RNA"/>
</dbReference>
<sequence>MEVRESRS</sequence>
<proteinExistence type="predicted"/>
<reference evidence="1" key="1">
    <citation type="submission" date="2018-02" db="EMBL/GenBank/DDBJ databases">
        <title>Rhizophora mucronata_Transcriptome.</title>
        <authorList>
            <person name="Meera S.P."/>
            <person name="Sreeshan A."/>
            <person name="Augustine A."/>
        </authorList>
    </citation>
    <scope>NUCLEOTIDE SEQUENCE</scope>
    <source>
        <tissue evidence="1">Leaf</tissue>
    </source>
</reference>
<evidence type="ECO:0000313" key="1">
    <source>
        <dbReference type="EMBL" id="MBX43310.1"/>
    </source>
</evidence>
<protein>
    <submittedName>
        <fullName evidence="1">Uncharacterized protein</fullName>
    </submittedName>
</protein>
<organism evidence="1">
    <name type="scientific">Rhizophora mucronata</name>
    <name type="common">Asiatic mangrove</name>
    <dbReference type="NCBI Taxonomy" id="61149"/>
    <lineage>
        <taxon>Eukaryota</taxon>
        <taxon>Viridiplantae</taxon>
        <taxon>Streptophyta</taxon>
        <taxon>Embryophyta</taxon>
        <taxon>Tracheophyta</taxon>
        <taxon>Spermatophyta</taxon>
        <taxon>Magnoliopsida</taxon>
        <taxon>eudicotyledons</taxon>
        <taxon>Gunneridae</taxon>
        <taxon>Pentapetalae</taxon>
        <taxon>rosids</taxon>
        <taxon>fabids</taxon>
        <taxon>Malpighiales</taxon>
        <taxon>Rhizophoraceae</taxon>
        <taxon>Rhizophora</taxon>
    </lineage>
</organism>
<accession>A0A2P2NLN2</accession>